<feature type="non-terminal residue" evidence="2">
    <location>
        <position position="472"/>
    </location>
</feature>
<name>A0A848N157_ENTMU</name>
<evidence type="ECO:0000313" key="3">
    <source>
        <dbReference type="Proteomes" id="UP000557857"/>
    </source>
</evidence>
<dbReference type="Proteomes" id="UP000557857">
    <property type="component" value="Unassembled WGS sequence"/>
</dbReference>
<feature type="compositionally biased region" description="Polar residues" evidence="1">
    <location>
        <begin position="18"/>
        <end position="30"/>
    </location>
</feature>
<accession>A0A848N157</accession>
<feature type="compositionally biased region" description="Polar residues" evidence="1">
    <location>
        <begin position="1"/>
        <end position="10"/>
    </location>
</feature>
<dbReference type="AlphaFoldDB" id="A0A848N157"/>
<proteinExistence type="predicted"/>
<sequence>LFSLSNQSEVHLTGAGTGTTENIQIGNNNARPELSVTDGSTLSVTTTSGTTAATDTANNAIHLRGPDPKAIFNDAELNIEIISGSRRGLYLNGINSDLRILDSNIEVKTSSNTSAIEILESNNGSAVIRNSKVSIPTGYLYLMTGETLEIDNSEIDSARLFHNAINVVIKNNSFVNLQQDGTRSAGGFVSPRLPTEGVMGSDRPGQTILITTAAIVSIKRSDGMGASGHGLRMGSGNSTVFVEQGGKLYVDNVGNGIPNDSQNGAPNAGVSFRNGNNNKFIVKDPGSEVSIIAENGAAITNSWGSTKFSMDLEVSNGGYLSAVSNTATTASGTFNVATLNVNFDNPLFLDFRNLQSNGGVVFSSGIASTLTASNSDLALWQRLSDLDSDPTFNFRRLDYSFSGSNLSTLVSTSSPEQLNTSVIGNSGLSPFSRLSSNNGRWAIADELRVPTNADKKIHGRVSLPVGLDDSRP</sequence>
<evidence type="ECO:0000313" key="2">
    <source>
        <dbReference type="EMBL" id="NMP59910.1"/>
    </source>
</evidence>
<reference evidence="2 3" key="1">
    <citation type="submission" date="2020-04" db="EMBL/GenBank/DDBJ databases">
        <authorList>
            <person name="Abaymova A."/>
            <person name="Teymurazov M."/>
            <person name="Tazyna O."/>
            <person name="Chatushin Y."/>
            <person name="Svetoch E."/>
            <person name="Pereligyn V."/>
            <person name="Pohylenko V."/>
            <person name="Platonov M."/>
            <person name="Kartsev N."/>
            <person name="Skryabin Y."/>
            <person name="Sizova A."/>
            <person name="Solomentsev V."/>
            <person name="Kislichkina A."/>
            <person name="Bogun A."/>
        </authorList>
    </citation>
    <scope>NUCLEOTIDE SEQUENCE [LARGE SCALE GENOMIC DNA]</scope>
    <source>
        <strain evidence="3">SCPM-O-B-8398 (E28)</strain>
    </source>
</reference>
<feature type="region of interest" description="Disordered" evidence="1">
    <location>
        <begin position="1"/>
        <end position="41"/>
    </location>
</feature>
<dbReference type="EMBL" id="JABCAG010000137">
    <property type="protein sequence ID" value="NMP59910.1"/>
    <property type="molecule type" value="Genomic_DNA"/>
</dbReference>
<comment type="caution">
    <text evidence="2">The sequence shown here is derived from an EMBL/GenBank/DDBJ whole genome shotgun (WGS) entry which is preliminary data.</text>
</comment>
<feature type="non-terminal residue" evidence="2">
    <location>
        <position position="1"/>
    </location>
</feature>
<evidence type="ECO:0008006" key="4">
    <source>
        <dbReference type="Google" id="ProtNLM"/>
    </source>
</evidence>
<gene>
    <name evidence="2" type="ORF">HI921_15935</name>
</gene>
<evidence type="ECO:0000256" key="1">
    <source>
        <dbReference type="SAM" id="MobiDB-lite"/>
    </source>
</evidence>
<organism evidence="2 3">
    <name type="scientific">Enterococcus mundtii</name>
    <dbReference type="NCBI Taxonomy" id="53346"/>
    <lineage>
        <taxon>Bacteria</taxon>
        <taxon>Bacillati</taxon>
        <taxon>Bacillota</taxon>
        <taxon>Bacilli</taxon>
        <taxon>Lactobacillales</taxon>
        <taxon>Enterococcaceae</taxon>
        <taxon>Enterococcus</taxon>
    </lineage>
</organism>
<protein>
    <recommendedName>
        <fullName evidence="4">WxL domain-containing protein</fullName>
    </recommendedName>
</protein>